<organism evidence="6 7">
    <name type="scientific">Schistosoma mattheei</name>
    <dbReference type="NCBI Taxonomy" id="31246"/>
    <lineage>
        <taxon>Eukaryota</taxon>
        <taxon>Metazoa</taxon>
        <taxon>Spiralia</taxon>
        <taxon>Lophotrochozoa</taxon>
        <taxon>Platyhelminthes</taxon>
        <taxon>Trematoda</taxon>
        <taxon>Digenea</taxon>
        <taxon>Strigeidida</taxon>
        <taxon>Schistosomatoidea</taxon>
        <taxon>Schistosomatidae</taxon>
        <taxon>Schistosoma</taxon>
    </lineage>
</organism>
<protein>
    <submittedName>
        <fullName evidence="7">Tetraspanin</fullName>
    </submittedName>
</protein>
<proteinExistence type="predicted"/>
<dbReference type="Proteomes" id="UP000050791">
    <property type="component" value="Unassembled WGS sequence"/>
</dbReference>
<evidence type="ECO:0000256" key="1">
    <source>
        <dbReference type="ARBA" id="ARBA00004141"/>
    </source>
</evidence>
<dbReference type="PANTHER" id="PTHR19282:SF515">
    <property type="entry name" value="TETRASPANIN"/>
    <property type="match status" value="1"/>
</dbReference>
<dbReference type="InterPro" id="IPR008952">
    <property type="entry name" value="Tetraspanin_EC2_sf"/>
</dbReference>
<feature type="transmembrane region" description="Helical" evidence="5">
    <location>
        <begin position="83"/>
        <end position="105"/>
    </location>
</feature>
<dbReference type="Pfam" id="PF00335">
    <property type="entry name" value="Tetraspanin"/>
    <property type="match status" value="1"/>
</dbReference>
<feature type="transmembrane region" description="Helical" evidence="5">
    <location>
        <begin position="6"/>
        <end position="27"/>
    </location>
</feature>
<sequence length="254" mass="29283">MFYIKTSFYNNPVIEFLFFSFLSFFRIKKMMCVSLSREFWQKIFITLNTLFVIFNIILLILGIITQNTLSKYTTILNTSIPAIIPTILFTGCFGIIAALIGYIGLWKPMNSIALIHIISLCIVTLIEIGIATTSAVMYDQFYTTTHSALLDSVKFYYEKPQYEMEMDHLQSEFKCCGAESYLDYRKLGLNIPFSCIIGYLVYARGCVHILTDYIQQYTIVFISLCFIFSIIQGVYLIISILMLNRTMDTKNLCT</sequence>
<keyword evidence="3 5" id="KW-1133">Transmembrane helix</keyword>
<evidence type="ECO:0000256" key="4">
    <source>
        <dbReference type="ARBA" id="ARBA00023136"/>
    </source>
</evidence>
<dbReference type="InterPro" id="IPR018499">
    <property type="entry name" value="Tetraspanin/Peripherin"/>
</dbReference>
<dbReference type="AlphaFoldDB" id="A0AA85BDX6"/>
<dbReference type="WBParaSite" id="SMTH1_49840.2">
    <property type="protein sequence ID" value="SMTH1_49840.2"/>
    <property type="gene ID" value="SMTH1_49840"/>
</dbReference>
<dbReference type="SUPFAM" id="SSF48652">
    <property type="entry name" value="Tetraspanin"/>
    <property type="match status" value="1"/>
</dbReference>
<name>A0AA85BDX6_9TREM</name>
<accession>A0AA85BDX6</accession>
<evidence type="ECO:0000313" key="6">
    <source>
        <dbReference type="Proteomes" id="UP000050791"/>
    </source>
</evidence>
<comment type="subcellular location">
    <subcellularLocation>
        <location evidence="1">Membrane</location>
        <topology evidence="1">Multi-pass membrane protein</topology>
    </subcellularLocation>
</comment>
<reference evidence="7" key="1">
    <citation type="submission" date="2023-11" db="UniProtKB">
        <authorList>
            <consortium name="WormBaseParasite"/>
        </authorList>
    </citation>
    <scope>IDENTIFICATION</scope>
</reference>
<evidence type="ECO:0000256" key="5">
    <source>
        <dbReference type="SAM" id="Phobius"/>
    </source>
</evidence>
<dbReference type="Gene3D" id="1.10.1450.10">
    <property type="entry name" value="Tetraspanin"/>
    <property type="match status" value="1"/>
</dbReference>
<feature type="transmembrane region" description="Helical" evidence="5">
    <location>
        <begin position="219"/>
        <end position="242"/>
    </location>
</feature>
<dbReference type="PANTHER" id="PTHR19282">
    <property type="entry name" value="TETRASPANIN"/>
    <property type="match status" value="1"/>
</dbReference>
<evidence type="ECO:0000256" key="3">
    <source>
        <dbReference type="ARBA" id="ARBA00022989"/>
    </source>
</evidence>
<evidence type="ECO:0000256" key="2">
    <source>
        <dbReference type="ARBA" id="ARBA00022692"/>
    </source>
</evidence>
<feature type="transmembrane region" description="Helical" evidence="5">
    <location>
        <begin position="112"/>
        <end position="138"/>
    </location>
</feature>
<keyword evidence="2 5" id="KW-0812">Transmembrane</keyword>
<feature type="transmembrane region" description="Helical" evidence="5">
    <location>
        <begin position="187"/>
        <end position="207"/>
    </location>
</feature>
<feature type="transmembrane region" description="Helical" evidence="5">
    <location>
        <begin position="39"/>
        <end position="63"/>
    </location>
</feature>
<evidence type="ECO:0000313" key="7">
    <source>
        <dbReference type="WBParaSite" id="SMTH1_49840.2"/>
    </source>
</evidence>
<dbReference type="GO" id="GO:0005886">
    <property type="term" value="C:plasma membrane"/>
    <property type="evidence" value="ECO:0007669"/>
    <property type="project" value="TreeGrafter"/>
</dbReference>
<dbReference type="CDD" id="cd03127">
    <property type="entry name" value="tetraspanin_LEL"/>
    <property type="match status" value="1"/>
</dbReference>
<keyword evidence="4 5" id="KW-0472">Membrane</keyword>